<reference evidence="2" key="1">
    <citation type="submission" date="2018-08" db="EMBL/GenBank/DDBJ databases">
        <title>Genome of Lactobacillus sp. HBUAS52074.</title>
        <authorList>
            <person name="Guo Z."/>
            <person name="Zhang Z.D."/>
        </authorList>
    </citation>
    <scope>NUCLEOTIDE SEQUENCE [LARGE SCALE GENOMIC DNA]</scope>
    <source>
        <strain evidence="2">HBUAS52074</strain>
    </source>
</reference>
<dbReference type="EMBL" id="CP031933">
    <property type="protein sequence ID" value="AYE39294.1"/>
    <property type="molecule type" value="Genomic_DNA"/>
</dbReference>
<keyword evidence="2" id="KW-1185">Reference proteome</keyword>
<evidence type="ECO:0008006" key="3">
    <source>
        <dbReference type="Google" id="ProtNLM"/>
    </source>
</evidence>
<dbReference type="InterPro" id="IPR012337">
    <property type="entry name" value="RNaseH-like_sf"/>
</dbReference>
<dbReference type="OrthoDB" id="29496at2"/>
<dbReference type="Proteomes" id="UP000267208">
    <property type="component" value="Chromosome"/>
</dbReference>
<dbReference type="SUPFAM" id="SSF53098">
    <property type="entry name" value="Ribonuclease H-like"/>
    <property type="match status" value="1"/>
</dbReference>
<evidence type="ECO:0000313" key="2">
    <source>
        <dbReference type="Proteomes" id="UP000267208"/>
    </source>
</evidence>
<name>A0A386PTF2_9LACO</name>
<sequence>MSQEIIQTYNKRWKIEDHFKVYKQYLQLNKNQIQNYSCLCWLSGNRLTKSMRKYR</sequence>
<protein>
    <recommendedName>
        <fullName evidence="3">Transposase IS4-like domain-containing protein</fullName>
    </recommendedName>
</protein>
<accession>A0A386PTF2</accession>
<organism evidence="1 2">
    <name type="scientific">Companilactobacillus zhachilii</name>
    <dbReference type="NCBI Taxonomy" id="2304606"/>
    <lineage>
        <taxon>Bacteria</taxon>
        <taxon>Bacillati</taxon>
        <taxon>Bacillota</taxon>
        <taxon>Bacilli</taxon>
        <taxon>Lactobacillales</taxon>
        <taxon>Lactobacillaceae</taxon>
        <taxon>Companilactobacillus</taxon>
    </lineage>
</organism>
<proteinExistence type="predicted"/>
<dbReference type="Gene3D" id="3.90.350.10">
    <property type="entry name" value="Transposase Inhibitor Protein From Tn5, Chain A, domain 1"/>
    <property type="match status" value="1"/>
</dbReference>
<gene>
    <name evidence="1" type="ORF">D1B17_11920</name>
</gene>
<dbReference type="AlphaFoldDB" id="A0A386PTF2"/>
<dbReference type="KEGG" id="lzh:D1B17_11920"/>
<evidence type="ECO:0000313" key="1">
    <source>
        <dbReference type="EMBL" id="AYE39294.1"/>
    </source>
</evidence>